<feature type="region of interest" description="Disordered" evidence="1">
    <location>
        <begin position="629"/>
        <end position="656"/>
    </location>
</feature>
<dbReference type="RefSeq" id="XP_052946338.1">
    <property type="nucleotide sequence ID" value="XM_053088774.1"/>
</dbReference>
<evidence type="ECO:0000256" key="1">
    <source>
        <dbReference type="SAM" id="MobiDB-lite"/>
    </source>
</evidence>
<feature type="compositionally biased region" description="Polar residues" evidence="1">
    <location>
        <begin position="639"/>
        <end position="650"/>
    </location>
</feature>
<feature type="compositionally biased region" description="Low complexity" evidence="1">
    <location>
        <begin position="629"/>
        <end position="638"/>
    </location>
</feature>
<accession>A0AA38HA84</accession>
<proteinExistence type="predicted"/>
<dbReference type="EMBL" id="JAKWFO010000005">
    <property type="protein sequence ID" value="KAI9636561.1"/>
    <property type="molecule type" value="Genomic_DNA"/>
</dbReference>
<dbReference type="Proteomes" id="UP001164286">
    <property type="component" value="Unassembled WGS sequence"/>
</dbReference>
<gene>
    <name evidence="2" type="ORF">MKK02DRAFT_33725</name>
</gene>
<dbReference type="GeneID" id="77727979"/>
<protein>
    <recommendedName>
        <fullName evidence="4">F-box domain-containing protein</fullName>
    </recommendedName>
</protein>
<reference evidence="2" key="1">
    <citation type="journal article" date="2022" name="G3 (Bethesda)">
        <title>High quality genome of the basidiomycete yeast Dioszegia hungarica PDD-24b-2 isolated from cloud water.</title>
        <authorList>
            <person name="Jarrige D."/>
            <person name="Haridas S."/>
            <person name="Bleykasten-Grosshans C."/>
            <person name="Joly M."/>
            <person name="Nadalig T."/>
            <person name="Sancelme M."/>
            <person name="Vuilleumier S."/>
            <person name="Grigoriev I.V."/>
            <person name="Amato P."/>
            <person name="Bringel F."/>
        </authorList>
    </citation>
    <scope>NUCLEOTIDE SEQUENCE</scope>
    <source>
        <strain evidence="2">PDD-24b-2</strain>
    </source>
</reference>
<sequence>MAPTQPTMREDDHAASLADPIPIEVYTLIISYLKKAELARCARASVALYPIAMARLYAIVVIPSVRKNDETEVLEDALPRWQTEGLAIGFLAKRYRDQIATHHAGLVSHTTSLLTLPKKPAQPLTTILGALTFTKYLTAPSHKADVCGELVPLHMPNLVSLRIEPADFGRLRLDVCHCPHSSYGAGCTKNRPCVCSFLGGLRPRQIIIGGEETGFAGTASGLFPSPFPDWVKELVCFVGAYSDDKASRDPTETFLDKLPSTVDKLTLVMWTWYGEWAHTQGWFYPCELGETDCSFTPAGLRTGLALACTGNAKVVEVVGMETMLTGWSTVLVKKEIGEVRKEIQRQLVLQGWKEEEAKKRAGEIKFMTGKAYAEGTGEGKVDARGMKGRGADSSAARQPLRQPVVVMYIVHAQVTFRQFSIWSGWLDRGMVALVLDCHELMVPVRCARERSTQSSRSDPVLAVERDLSNGCQERSPRHGRGGMVSLQLTSALQRRVFFATVSHHVLNSISLSSPKWGSNLSINVGSHKRLDPSSPSRTRSLGSLPEVVLRNLITILEDTDRPAFVNCARVSRTFYLLVTPILYKTIFIDLSAPTNPLFYRGRPIHTTANSPATQARRYFSKVLYSSHSFRPSMPSSSSTRPKTGSTSHSPTPLPDRFTFTRSLSITSHRHTACRNLAPLHMPNLVELHICPRPLEHSLNACYCKHYKHGGCPRSGPACHCPLLAQIGCEEMIFGGWFSGLTGSGLGLWPSSWPQPPQRVNKVTILVGCHSGIDFLHREEAQWRFDRSHTLGDALPTSVKRLVLVSRHSRGGWADGDTYYHAPGCGEQEDIMEAGDPLLRDAIARACAGKAVEIEVVGLGEEHLLKGGEVDVAGFRLTLEKYLVDQAGWDQEEARRRAQSVIITPGYVGEASEGEESAVYRERP</sequence>
<name>A0AA38HA84_9TREE</name>
<organism evidence="2 3">
    <name type="scientific">Dioszegia hungarica</name>
    <dbReference type="NCBI Taxonomy" id="4972"/>
    <lineage>
        <taxon>Eukaryota</taxon>
        <taxon>Fungi</taxon>
        <taxon>Dikarya</taxon>
        <taxon>Basidiomycota</taxon>
        <taxon>Agaricomycotina</taxon>
        <taxon>Tremellomycetes</taxon>
        <taxon>Tremellales</taxon>
        <taxon>Bulleribasidiaceae</taxon>
        <taxon>Dioszegia</taxon>
    </lineage>
</organism>
<keyword evidence="3" id="KW-1185">Reference proteome</keyword>
<evidence type="ECO:0008006" key="4">
    <source>
        <dbReference type="Google" id="ProtNLM"/>
    </source>
</evidence>
<comment type="caution">
    <text evidence="2">The sequence shown here is derived from an EMBL/GenBank/DDBJ whole genome shotgun (WGS) entry which is preliminary data.</text>
</comment>
<evidence type="ECO:0000313" key="2">
    <source>
        <dbReference type="EMBL" id="KAI9636561.1"/>
    </source>
</evidence>
<evidence type="ECO:0000313" key="3">
    <source>
        <dbReference type="Proteomes" id="UP001164286"/>
    </source>
</evidence>
<dbReference type="AlphaFoldDB" id="A0AA38HA84"/>